<dbReference type="SUPFAM" id="SSF51011">
    <property type="entry name" value="Glycosyl hydrolase domain"/>
    <property type="match status" value="1"/>
</dbReference>
<evidence type="ECO:0000256" key="2">
    <source>
        <dbReference type="ARBA" id="ARBA00022801"/>
    </source>
</evidence>
<dbReference type="InterPro" id="IPR013780">
    <property type="entry name" value="Glyco_hydro_b"/>
</dbReference>
<dbReference type="PANTHER" id="PTHR22762:SF120">
    <property type="entry name" value="HETEROGLYCAN GLUCOSIDASE 1"/>
    <property type="match status" value="1"/>
</dbReference>
<comment type="caution">
    <text evidence="9">The sequence shown here is derived from an EMBL/GenBank/DDBJ whole genome shotgun (WGS) entry which is preliminary data.</text>
</comment>
<dbReference type="InterPro" id="IPR030458">
    <property type="entry name" value="Glyco_hydro_31_AS"/>
</dbReference>
<dbReference type="Gene3D" id="2.60.40.1180">
    <property type="entry name" value="Golgi alpha-mannosidase II"/>
    <property type="match status" value="1"/>
</dbReference>
<dbReference type="InterPro" id="IPR011013">
    <property type="entry name" value="Gal_mutarotase_sf_dom"/>
</dbReference>
<keyword evidence="2 4" id="KW-0378">Hydrolase</keyword>
<proteinExistence type="inferred from homology"/>
<dbReference type="InterPro" id="IPR000322">
    <property type="entry name" value="Glyco_hydro_31_TIM"/>
</dbReference>
<dbReference type="PANTHER" id="PTHR22762">
    <property type="entry name" value="ALPHA-GLUCOSIDASE"/>
    <property type="match status" value="1"/>
</dbReference>
<dbReference type="OrthoDB" id="176168at2"/>
<organism evidence="9 10">
    <name type="scientific">Thermasporomyces composti</name>
    <dbReference type="NCBI Taxonomy" id="696763"/>
    <lineage>
        <taxon>Bacteria</taxon>
        <taxon>Bacillati</taxon>
        <taxon>Actinomycetota</taxon>
        <taxon>Actinomycetes</taxon>
        <taxon>Propionibacteriales</taxon>
        <taxon>Nocardioidaceae</taxon>
        <taxon>Thermasporomyces</taxon>
    </lineage>
</organism>
<dbReference type="InterPro" id="IPR025887">
    <property type="entry name" value="Glyco_hydro_31_N_dom"/>
</dbReference>
<keyword evidence="10" id="KW-1185">Reference proteome</keyword>
<dbReference type="CDD" id="cd14752">
    <property type="entry name" value="GH31_N"/>
    <property type="match status" value="1"/>
</dbReference>
<dbReference type="InterPro" id="IPR048395">
    <property type="entry name" value="Glyco_hydro_31_C"/>
</dbReference>
<evidence type="ECO:0000259" key="6">
    <source>
        <dbReference type="Pfam" id="PF01055"/>
    </source>
</evidence>
<feature type="compositionally biased region" description="Gly residues" evidence="5">
    <location>
        <begin position="196"/>
        <end position="206"/>
    </location>
</feature>
<dbReference type="GO" id="GO:0004553">
    <property type="term" value="F:hydrolase activity, hydrolyzing O-glycosyl compounds"/>
    <property type="evidence" value="ECO:0007669"/>
    <property type="project" value="InterPro"/>
</dbReference>
<dbReference type="CDD" id="cd06604">
    <property type="entry name" value="GH31_glucosidase_II_MalA"/>
    <property type="match status" value="1"/>
</dbReference>
<dbReference type="GO" id="GO:0030246">
    <property type="term" value="F:carbohydrate binding"/>
    <property type="evidence" value="ECO:0007669"/>
    <property type="project" value="InterPro"/>
</dbReference>
<dbReference type="RefSeq" id="WP_115851025.1">
    <property type="nucleotide sequence ID" value="NZ_QTUC01000001.1"/>
</dbReference>
<evidence type="ECO:0000259" key="7">
    <source>
        <dbReference type="Pfam" id="PF13802"/>
    </source>
</evidence>
<gene>
    <name evidence="9" type="ORF">DFJ64_3031</name>
</gene>
<protein>
    <submittedName>
        <fullName evidence="9">Alpha-glucosidase</fullName>
    </submittedName>
</protein>
<evidence type="ECO:0000313" key="10">
    <source>
        <dbReference type="Proteomes" id="UP000256485"/>
    </source>
</evidence>
<keyword evidence="3 4" id="KW-0326">Glycosidase</keyword>
<accession>A0A3D9V7U6</accession>
<feature type="domain" description="Glycosyl hydrolase family 31 C-terminal" evidence="8">
    <location>
        <begin position="721"/>
        <end position="807"/>
    </location>
</feature>
<comment type="similarity">
    <text evidence="1 4">Belongs to the glycosyl hydrolase 31 family.</text>
</comment>
<feature type="compositionally biased region" description="Acidic residues" evidence="5">
    <location>
        <begin position="183"/>
        <end position="194"/>
    </location>
</feature>
<dbReference type="EMBL" id="QTUC01000001">
    <property type="protein sequence ID" value="REF37587.1"/>
    <property type="molecule type" value="Genomic_DNA"/>
</dbReference>
<dbReference type="Pfam" id="PF13802">
    <property type="entry name" value="Gal_mutarotas_2"/>
    <property type="match status" value="1"/>
</dbReference>
<evidence type="ECO:0000313" key="9">
    <source>
        <dbReference type="EMBL" id="REF37587.1"/>
    </source>
</evidence>
<dbReference type="Pfam" id="PF21365">
    <property type="entry name" value="Glyco_hydro_31_3rd"/>
    <property type="match status" value="1"/>
</dbReference>
<evidence type="ECO:0000256" key="5">
    <source>
        <dbReference type="SAM" id="MobiDB-lite"/>
    </source>
</evidence>
<dbReference type="SUPFAM" id="SSF51445">
    <property type="entry name" value="(Trans)glycosidases"/>
    <property type="match status" value="1"/>
</dbReference>
<feature type="domain" description="Glycoside hydrolase family 31 TIM barrel" evidence="6">
    <location>
        <begin position="385"/>
        <end position="713"/>
    </location>
</feature>
<dbReference type="Pfam" id="PF01055">
    <property type="entry name" value="Glyco_hydro_31_2nd"/>
    <property type="match status" value="1"/>
</dbReference>
<dbReference type="Proteomes" id="UP000256485">
    <property type="component" value="Unassembled WGS sequence"/>
</dbReference>
<dbReference type="AlphaFoldDB" id="A0A3D9V7U6"/>
<feature type="region of interest" description="Disordered" evidence="5">
    <location>
        <begin position="147"/>
        <end position="219"/>
    </location>
</feature>
<dbReference type="SUPFAM" id="SSF74650">
    <property type="entry name" value="Galactose mutarotase-like"/>
    <property type="match status" value="1"/>
</dbReference>
<evidence type="ECO:0000256" key="3">
    <source>
        <dbReference type="ARBA" id="ARBA00023295"/>
    </source>
</evidence>
<dbReference type="PROSITE" id="PS00129">
    <property type="entry name" value="GLYCOSYL_HYDROL_F31_1"/>
    <property type="match status" value="1"/>
</dbReference>
<dbReference type="Gene3D" id="2.60.40.1760">
    <property type="entry name" value="glycosyl hydrolase (family 31)"/>
    <property type="match status" value="1"/>
</dbReference>
<dbReference type="Gene3D" id="3.20.20.80">
    <property type="entry name" value="Glycosidases"/>
    <property type="match status" value="1"/>
</dbReference>
<feature type="domain" description="Glycoside hydrolase family 31 N-terminal" evidence="7">
    <location>
        <begin position="264"/>
        <end position="348"/>
    </location>
</feature>
<evidence type="ECO:0000256" key="4">
    <source>
        <dbReference type="RuleBase" id="RU361185"/>
    </source>
</evidence>
<sequence>MRVSSRPAAGEPVDIAPSLLGGWLRHLRPRRRERVRDRLDALARGFRLIGWGNSLRACRYAWFRGRLERQVRPVTTPTRVPGRLTSAERVPGGARFWFTVAGEPSAATAWLSLEVRFLAQGGVFIGWDGATATPSYALGVDRAGPAGAGAAGAGPAGSRSAGATPADAVPGGAASDGGVSDVEGPDVEGPDVEGSDVGGFGSGQPAGSGADDPEPATGCVLAREGDGWVVRLADVVVAVDQEGTVAFRTEPPGGDARTIRLDRPPRWDGTTWVHRSALDSDAAVLGLGGRSAPLDRRGGTYRLWNSDPGGTYAAGDDPLSMSIPVYLVVADAGVHLAFYDNTHDGTVDVADEVTVQMVDGPLRYYVFPGTPAQALECYTRLTGRPALPPRWALGYHQCRWGYGSQAVVREVADRFAEHDLPLSGIWLDIDHLVDNRPFAVDRERYPDLAGLTAELARRDVHVVAIVDPGVAKDRGDPVYRSGRSIDAFCRGPDGRVVRGVVWPGTTVFPDFTSPRVRRWWGELYEGYVKLGVDGFWHDMNEPSVFAAWGDGTLPRLTRHELDGRGGDHREAHNVYALLLNHAAFEALCRLRPDRRPFLLSRAGFAGLQRYAGTWSGDIGTSWGGLRTSLAFTLGLGCSGVPFSGPDIGGFDAHPSDELYVRWFQLAAYLPFFRVHCAAKLPPREPWAFGPTVLELVRPSLRERYELLPYWYTLAFEAHRTGAPYVRPMLWIDPADAGLRWEDDQFLLGDALLVAPVLEEGARERTVRLPRGRWYDRRTGVAYEGPEYVTVPAPLDVTPVLVRAGAVIPVERDGRIELDAYPPDEEPALGGRLTTDAGDGYDAPVEERFGIGRDARGRWVVEYDGPAETLPYPVRWCGTPDS</sequence>
<reference evidence="9 10" key="1">
    <citation type="submission" date="2018-08" db="EMBL/GenBank/DDBJ databases">
        <title>Sequencing the genomes of 1000 actinobacteria strains.</title>
        <authorList>
            <person name="Klenk H.-P."/>
        </authorList>
    </citation>
    <scope>NUCLEOTIDE SEQUENCE [LARGE SCALE GENOMIC DNA]</scope>
    <source>
        <strain evidence="9 10">DSM 22891</strain>
    </source>
</reference>
<dbReference type="InterPro" id="IPR017853">
    <property type="entry name" value="GH"/>
</dbReference>
<name>A0A3D9V7U6_THECX</name>
<evidence type="ECO:0000256" key="1">
    <source>
        <dbReference type="ARBA" id="ARBA00007806"/>
    </source>
</evidence>
<dbReference type="GO" id="GO:0005975">
    <property type="term" value="P:carbohydrate metabolic process"/>
    <property type="evidence" value="ECO:0007669"/>
    <property type="project" value="InterPro"/>
</dbReference>
<evidence type="ECO:0000259" key="8">
    <source>
        <dbReference type="Pfam" id="PF21365"/>
    </source>
</evidence>